<evidence type="ECO:0000313" key="2">
    <source>
        <dbReference type="Proteomes" id="UP000177082"/>
    </source>
</evidence>
<protein>
    <submittedName>
        <fullName evidence="1">Uncharacterized protein</fullName>
    </submittedName>
</protein>
<dbReference type="STRING" id="1802519.A2961_02430"/>
<dbReference type="EMBL" id="MGHF01000025">
    <property type="protein sequence ID" value="OGM62465.1"/>
    <property type="molecule type" value="Genomic_DNA"/>
</dbReference>
<name>A0A1F8BGH5_9BACT</name>
<comment type="caution">
    <text evidence="1">The sequence shown here is derived from an EMBL/GenBank/DDBJ whole genome shotgun (WGS) entry which is preliminary data.</text>
</comment>
<reference evidence="1 2" key="1">
    <citation type="journal article" date="2016" name="Nat. Commun.">
        <title>Thousands of microbial genomes shed light on interconnected biogeochemical processes in an aquifer system.</title>
        <authorList>
            <person name="Anantharaman K."/>
            <person name="Brown C.T."/>
            <person name="Hug L.A."/>
            <person name="Sharon I."/>
            <person name="Castelle C.J."/>
            <person name="Probst A.J."/>
            <person name="Thomas B.C."/>
            <person name="Singh A."/>
            <person name="Wilkins M.J."/>
            <person name="Karaoz U."/>
            <person name="Brodie E.L."/>
            <person name="Williams K.H."/>
            <person name="Hubbard S.S."/>
            <person name="Banfield J.F."/>
        </authorList>
    </citation>
    <scope>NUCLEOTIDE SEQUENCE [LARGE SCALE GENOMIC DNA]</scope>
</reference>
<proteinExistence type="predicted"/>
<accession>A0A1F8BGH5</accession>
<evidence type="ECO:0000313" key="1">
    <source>
        <dbReference type="EMBL" id="OGM62465.1"/>
    </source>
</evidence>
<organism evidence="1 2">
    <name type="scientific">Candidatus Woesebacteria bacterium RIFCSPLOWO2_01_FULL_39_21</name>
    <dbReference type="NCBI Taxonomy" id="1802519"/>
    <lineage>
        <taxon>Bacteria</taxon>
        <taxon>Candidatus Woeseibacteriota</taxon>
    </lineage>
</organism>
<gene>
    <name evidence="1" type="ORF">A2961_02430</name>
</gene>
<dbReference type="AlphaFoldDB" id="A0A1F8BGH5"/>
<dbReference type="Proteomes" id="UP000177082">
    <property type="component" value="Unassembled WGS sequence"/>
</dbReference>
<sequence length="96" mass="11341">MTDKKGFSSIGDILKRFDKNEDKYISREFQKYGCDLAEELGDLKHKSLYIKLAKETPRGFLEAAKNYVKDAYKVKSRGRLFMWRLKTLKEEAKKKK</sequence>